<dbReference type="InterPro" id="IPR027471">
    <property type="entry name" value="YbeD-like_sf"/>
</dbReference>
<dbReference type="OrthoDB" id="5616097at2"/>
<sequence>MSDDNEKKTAEFYERLKTELDNSNSWPAPYLFKFIVPTNEENILKVENAFNCMGAVIKTTKSKTGKFTSVSVDVTVKDSQEVINKYQELSTIEGIVSL</sequence>
<accession>A0A3E0E8S4</accession>
<dbReference type="InterPro" id="IPR007454">
    <property type="entry name" value="UPF0250_YbeD-like"/>
</dbReference>
<dbReference type="Proteomes" id="UP000257136">
    <property type="component" value="Unassembled WGS sequence"/>
</dbReference>
<reference evidence="1 2" key="1">
    <citation type="submission" date="2018-08" db="EMBL/GenBank/DDBJ databases">
        <title>Genomic Encyclopedia of Archaeal and Bacterial Type Strains, Phase II (KMG-II): from individual species to whole genera.</title>
        <authorList>
            <person name="Goeker M."/>
        </authorList>
    </citation>
    <scope>NUCLEOTIDE SEQUENCE [LARGE SCALE GENOMIC DNA]</scope>
    <source>
        <strain evidence="1 2">DSM 100880</strain>
    </source>
</reference>
<proteinExistence type="predicted"/>
<gene>
    <name evidence="1" type="ORF">C8P67_11327</name>
</gene>
<evidence type="ECO:0008006" key="3">
    <source>
        <dbReference type="Google" id="ProtNLM"/>
    </source>
</evidence>
<name>A0A3E0E8S4_9FLAO</name>
<dbReference type="EMBL" id="QUNI01000013">
    <property type="protein sequence ID" value="REG94060.1"/>
    <property type="molecule type" value="Genomic_DNA"/>
</dbReference>
<dbReference type="SUPFAM" id="SSF117991">
    <property type="entry name" value="YbeD/HP0495-like"/>
    <property type="match status" value="1"/>
</dbReference>
<protein>
    <recommendedName>
        <fullName evidence="3">DUF493 family protein</fullName>
    </recommendedName>
</protein>
<comment type="caution">
    <text evidence="1">The sequence shown here is derived from an EMBL/GenBank/DDBJ whole genome shotgun (WGS) entry which is preliminary data.</text>
</comment>
<evidence type="ECO:0000313" key="1">
    <source>
        <dbReference type="EMBL" id="REG94060.1"/>
    </source>
</evidence>
<organism evidence="1 2">
    <name type="scientific">Flavobacterium aquicola</name>
    <dbReference type="NCBI Taxonomy" id="1682742"/>
    <lineage>
        <taxon>Bacteria</taxon>
        <taxon>Pseudomonadati</taxon>
        <taxon>Bacteroidota</taxon>
        <taxon>Flavobacteriia</taxon>
        <taxon>Flavobacteriales</taxon>
        <taxon>Flavobacteriaceae</taxon>
        <taxon>Flavobacterium</taxon>
    </lineage>
</organism>
<keyword evidence="2" id="KW-1185">Reference proteome</keyword>
<dbReference type="AlphaFoldDB" id="A0A3E0E8S4"/>
<dbReference type="Gene3D" id="3.30.70.260">
    <property type="match status" value="1"/>
</dbReference>
<dbReference type="Pfam" id="PF04359">
    <property type="entry name" value="DUF493"/>
    <property type="match status" value="1"/>
</dbReference>
<dbReference type="RefSeq" id="WP_115814540.1">
    <property type="nucleotide sequence ID" value="NZ_QUNI01000013.1"/>
</dbReference>
<evidence type="ECO:0000313" key="2">
    <source>
        <dbReference type="Proteomes" id="UP000257136"/>
    </source>
</evidence>